<dbReference type="KEGG" id="ajp:AMJAP_0853"/>
<evidence type="ECO:0000259" key="2">
    <source>
        <dbReference type="Pfam" id="PF13439"/>
    </source>
</evidence>
<gene>
    <name evidence="3" type="ORF">AMJAP_0853</name>
</gene>
<feature type="domain" description="Glycosyl transferase family 1" evidence="1">
    <location>
        <begin position="213"/>
        <end position="359"/>
    </location>
</feature>
<dbReference type="GO" id="GO:1901135">
    <property type="term" value="P:carbohydrate derivative metabolic process"/>
    <property type="evidence" value="ECO:0007669"/>
    <property type="project" value="UniProtKB-ARBA"/>
</dbReference>
<sequence length="386" mass="43232">MCSETQVFEGKGLSMSEKIINQEHVAVFMHDFRGGGAERVSISLCNELVRHDVKTTIIVVNNKGEMARQISETVNIIELKSMRMATSFWELKNVVKKIKPDKVISHMTHANVTACIASLLGGFREKLFIVEHNQMQRNYEVVRKRSVKLAYLLAKVIYKAPKKIIAVSEGVKDSVCEYTSAKREDVAVVYNPVVTNRILNHVVSEKIELHPYFNDDVPVFVMVGSLTIQKNYSLFLQAFKMFICKQDARAVILGEGEERQKLEAQKELLDLRGKVDFVGFVDNPYDYIANADAFVMSSSWEGLPTVLIEALALGTVVVSTDCKSGPREILDSGKYGYLVDVDDVNALSETMFDALNNANFDIKARSMTFTAEASVKGYFNVIREGA</sequence>
<accession>A0A7R6PFF5</accession>
<keyword evidence="4" id="KW-1185">Reference proteome</keyword>
<protein>
    <submittedName>
        <fullName evidence="3">Glycosyl transferase family 1</fullName>
    </submittedName>
</protein>
<proteinExistence type="predicted"/>
<organism evidence="3 4">
    <name type="scientific">Amphritea japonica ATCC BAA-1530</name>
    <dbReference type="NCBI Taxonomy" id="1278309"/>
    <lineage>
        <taxon>Bacteria</taxon>
        <taxon>Pseudomonadati</taxon>
        <taxon>Pseudomonadota</taxon>
        <taxon>Gammaproteobacteria</taxon>
        <taxon>Oceanospirillales</taxon>
        <taxon>Oceanospirillaceae</taxon>
        <taxon>Amphritea</taxon>
    </lineage>
</organism>
<dbReference type="SUPFAM" id="SSF53756">
    <property type="entry name" value="UDP-Glycosyltransferase/glycogen phosphorylase"/>
    <property type="match status" value="1"/>
</dbReference>
<dbReference type="Pfam" id="PF00534">
    <property type="entry name" value="Glycos_transf_1"/>
    <property type="match status" value="1"/>
</dbReference>
<keyword evidence="3" id="KW-0808">Transferase</keyword>
<dbReference type="GO" id="GO:0016757">
    <property type="term" value="F:glycosyltransferase activity"/>
    <property type="evidence" value="ECO:0007669"/>
    <property type="project" value="InterPro"/>
</dbReference>
<dbReference type="PANTHER" id="PTHR12526:SF630">
    <property type="entry name" value="GLYCOSYLTRANSFERASE"/>
    <property type="match status" value="1"/>
</dbReference>
<dbReference type="InterPro" id="IPR028098">
    <property type="entry name" value="Glyco_trans_4-like_N"/>
</dbReference>
<evidence type="ECO:0000313" key="3">
    <source>
        <dbReference type="EMBL" id="BBB25452.1"/>
    </source>
</evidence>
<dbReference type="EMBL" id="AP014545">
    <property type="protein sequence ID" value="BBB25452.1"/>
    <property type="molecule type" value="Genomic_DNA"/>
</dbReference>
<dbReference type="CDD" id="cd03811">
    <property type="entry name" value="GT4_GT28_WabH-like"/>
    <property type="match status" value="1"/>
</dbReference>
<dbReference type="InterPro" id="IPR001296">
    <property type="entry name" value="Glyco_trans_1"/>
</dbReference>
<dbReference type="AlphaFoldDB" id="A0A7R6PFF5"/>
<dbReference type="Pfam" id="PF13439">
    <property type="entry name" value="Glyco_transf_4"/>
    <property type="match status" value="1"/>
</dbReference>
<feature type="domain" description="Glycosyltransferase subfamily 4-like N-terminal" evidence="2">
    <location>
        <begin position="35"/>
        <end position="197"/>
    </location>
</feature>
<evidence type="ECO:0000259" key="1">
    <source>
        <dbReference type="Pfam" id="PF00534"/>
    </source>
</evidence>
<evidence type="ECO:0000313" key="4">
    <source>
        <dbReference type="Proteomes" id="UP000595663"/>
    </source>
</evidence>
<dbReference type="Gene3D" id="3.40.50.2000">
    <property type="entry name" value="Glycogen Phosphorylase B"/>
    <property type="match status" value="2"/>
</dbReference>
<name>A0A7R6PFF5_9GAMM</name>
<reference evidence="3 4" key="1">
    <citation type="journal article" date="2008" name="Int. J. Syst. Evol. Microbiol.">
        <title>Amphritea japonica sp. nov. and Amphritea balenae sp. nov., isolated from the sediment adjacent to sperm whale carcasses off Kagoshima, Japan.</title>
        <authorList>
            <person name="Miyazaki M."/>
            <person name="Nogi Y."/>
            <person name="Fujiwara Y."/>
            <person name="Kawato M."/>
            <person name="Nagahama T."/>
            <person name="Kubokawa K."/>
            <person name="Horikoshi K."/>
        </authorList>
    </citation>
    <scope>NUCLEOTIDE SEQUENCE [LARGE SCALE GENOMIC DNA]</scope>
    <source>
        <strain evidence="3 4">ATCC BAA-1530</strain>
    </source>
</reference>
<dbReference type="Proteomes" id="UP000595663">
    <property type="component" value="Chromosome"/>
</dbReference>
<dbReference type="PANTHER" id="PTHR12526">
    <property type="entry name" value="GLYCOSYLTRANSFERASE"/>
    <property type="match status" value="1"/>
</dbReference>